<feature type="transmembrane region" description="Helical" evidence="1">
    <location>
        <begin position="62"/>
        <end position="83"/>
    </location>
</feature>
<protein>
    <submittedName>
        <fullName evidence="2">Uncharacterized protein</fullName>
    </submittedName>
</protein>
<evidence type="ECO:0000313" key="3">
    <source>
        <dbReference type="Proteomes" id="UP000532936"/>
    </source>
</evidence>
<comment type="caution">
    <text evidence="2">The sequence shown here is derived from an EMBL/GenBank/DDBJ whole genome shotgun (WGS) entry which is preliminary data.</text>
</comment>
<organism evidence="2 3">
    <name type="scientific">Brevundimonas mediterranea</name>
    <dbReference type="NCBI Taxonomy" id="74329"/>
    <lineage>
        <taxon>Bacteria</taxon>
        <taxon>Pseudomonadati</taxon>
        <taxon>Pseudomonadota</taxon>
        <taxon>Alphaproteobacteria</taxon>
        <taxon>Caulobacterales</taxon>
        <taxon>Caulobacteraceae</taxon>
        <taxon>Brevundimonas</taxon>
    </lineage>
</organism>
<keyword evidence="1" id="KW-0472">Membrane</keyword>
<sequence length="89" mass="9683">MIVIAAYIAGLFLVLREAVPWLKARASGVIYTRGHRRHKVLRAEEPERFAALAANRFRAMGVGALVLALAVGWTVWTLFGAVLQAAAPL</sequence>
<keyword evidence="1" id="KW-0812">Transmembrane</keyword>
<evidence type="ECO:0000256" key="1">
    <source>
        <dbReference type="SAM" id="Phobius"/>
    </source>
</evidence>
<dbReference type="EMBL" id="JACIDA010000002">
    <property type="protein sequence ID" value="MBB3872855.1"/>
    <property type="molecule type" value="Genomic_DNA"/>
</dbReference>
<evidence type="ECO:0000313" key="2">
    <source>
        <dbReference type="EMBL" id="MBB3872855.1"/>
    </source>
</evidence>
<name>A0A7W6A6X9_9CAUL</name>
<dbReference type="RefSeq" id="WP_183197266.1">
    <property type="nucleotide sequence ID" value="NZ_JACIDA010000002.1"/>
</dbReference>
<accession>A0A7W6A6X9</accession>
<gene>
    <name evidence="2" type="ORF">GGR11_002408</name>
</gene>
<keyword evidence="1" id="KW-1133">Transmembrane helix</keyword>
<dbReference type="Proteomes" id="UP000532936">
    <property type="component" value="Unassembled WGS sequence"/>
</dbReference>
<reference evidence="2 3" key="1">
    <citation type="submission" date="2020-08" db="EMBL/GenBank/DDBJ databases">
        <title>Genomic Encyclopedia of Type Strains, Phase IV (KMG-IV): sequencing the most valuable type-strain genomes for metagenomic binning, comparative biology and taxonomic classification.</title>
        <authorList>
            <person name="Goeker M."/>
        </authorList>
    </citation>
    <scope>NUCLEOTIDE SEQUENCE [LARGE SCALE GENOMIC DNA]</scope>
    <source>
        <strain evidence="2 3">DSM 14878</strain>
    </source>
</reference>
<dbReference type="AlphaFoldDB" id="A0A7W6A6X9"/>
<proteinExistence type="predicted"/>